<dbReference type="InterPro" id="IPR011029">
    <property type="entry name" value="DEATH-like_dom_sf"/>
</dbReference>
<dbReference type="InterPro" id="IPR021673">
    <property type="entry name" value="RLR_CTR"/>
</dbReference>
<comment type="subcellular location">
    <subcellularLocation>
        <location evidence="1">Cytoplasm</location>
    </subcellularLocation>
</comment>
<dbReference type="GO" id="GO:0039530">
    <property type="term" value="P:MDA-5 signaling pathway"/>
    <property type="evidence" value="ECO:0007669"/>
    <property type="project" value="TreeGrafter"/>
</dbReference>
<keyword evidence="11" id="KW-0347">Helicase</keyword>
<dbReference type="CDD" id="cd12090">
    <property type="entry name" value="MDA5_ID"/>
    <property type="match status" value="1"/>
</dbReference>
<evidence type="ECO:0000256" key="8">
    <source>
        <dbReference type="ARBA" id="ARBA00022737"/>
    </source>
</evidence>
<keyword evidence="10" id="KW-0378">Hydrolase</keyword>
<dbReference type="GO" id="GO:0008270">
    <property type="term" value="F:zinc ion binding"/>
    <property type="evidence" value="ECO:0007669"/>
    <property type="project" value="TreeGrafter"/>
</dbReference>
<evidence type="ECO:0000256" key="18">
    <source>
        <dbReference type="SAM" id="MobiDB-lite"/>
    </source>
</evidence>
<dbReference type="CDD" id="cd08819">
    <property type="entry name" value="CARD_MDA5_r2"/>
    <property type="match status" value="1"/>
</dbReference>
<evidence type="ECO:0000256" key="13">
    <source>
        <dbReference type="ARBA" id="ARBA00022840"/>
    </source>
</evidence>
<dbReference type="AlphaFoldDB" id="A0A8C4YRK8"/>
<reference evidence="21" key="3">
    <citation type="submission" date="2025-09" db="UniProtKB">
        <authorList>
            <consortium name="Ensembl"/>
        </authorList>
    </citation>
    <scope>IDENTIFICATION</scope>
</reference>
<keyword evidence="14" id="KW-0832">Ubl conjugation</keyword>
<evidence type="ECO:0000256" key="3">
    <source>
        <dbReference type="ARBA" id="ARBA00022490"/>
    </source>
</evidence>
<keyword evidence="22" id="KW-1185">Reference proteome</keyword>
<evidence type="ECO:0000313" key="22">
    <source>
        <dbReference type="Proteomes" id="UP000694390"/>
    </source>
</evidence>
<gene>
    <name evidence="21" type="primary">IFIH1</name>
</gene>
<dbReference type="Ensembl" id="ENSGEVT00005030287.1">
    <property type="protein sequence ID" value="ENSGEVP00005028815.1"/>
    <property type="gene ID" value="ENSGEVG00005020234.1"/>
</dbReference>
<evidence type="ECO:0000259" key="20">
    <source>
        <dbReference type="PROSITE" id="PS51789"/>
    </source>
</evidence>
<dbReference type="SUPFAM" id="SSF52540">
    <property type="entry name" value="P-loop containing nucleoside triphosphate hydrolases"/>
    <property type="match status" value="2"/>
</dbReference>
<dbReference type="Proteomes" id="UP000694390">
    <property type="component" value="Chromosome 11"/>
</dbReference>
<keyword evidence="13" id="KW-0067">ATP-binding</keyword>
<dbReference type="GeneTree" id="ENSGT00940000153173"/>
<evidence type="ECO:0000259" key="19">
    <source>
        <dbReference type="PROSITE" id="PS51192"/>
    </source>
</evidence>
<name>A0A8C4YRK8_9SAUR</name>
<keyword evidence="8" id="KW-0677">Repeat</keyword>
<dbReference type="SUPFAM" id="SSF47986">
    <property type="entry name" value="DEATH domain"/>
    <property type="match status" value="1"/>
</dbReference>
<dbReference type="Pfam" id="PF18119">
    <property type="entry name" value="RIG-I_C"/>
    <property type="match status" value="1"/>
</dbReference>
<proteinExistence type="predicted"/>
<evidence type="ECO:0000256" key="6">
    <source>
        <dbReference type="ARBA" id="ARBA00022588"/>
    </source>
</evidence>
<dbReference type="Pfam" id="PF16739">
    <property type="entry name" value="CARD_2"/>
    <property type="match status" value="2"/>
</dbReference>
<dbReference type="InterPro" id="IPR011545">
    <property type="entry name" value="DEAD/DEAH_box_helicase_dom"/>
</dbReference>
<keyword evidence="12" id="KW-0862">Zinc</keyword>
<dbReference type="EC" id="3.6.4.13" evidence="2"/>
<dbReference type="GO" id="GO:0016787">
    <property type="term" value="F:hydrolase activity"/>
    <property type="evidence" value="ECO:0007669"/>
    <property type="project" value="UniProtKB-KW"/>
</dbReference>
<dbReference type="InterPro" id="IPR051363">
    <property type="entry name" value="RLR_Helicase"/>
</dbReference>
<dbReference type="PROSITE" id="PS51789">
    <property type="entry name" value="RLR_CTR"/>
    <property type="match status" value="1"/>
</dbReference>
<dbReference type="SMART" id="SM00487">
    <property type="entry name" value="DEXDc"/>
    <property type="match status" value="1"/>
</dbReference>
<reference evidence="21" key="2">
    <citation type="submission" date="2025-08" db="UniProtKB">
        <authorList>
            <consortium name="Ensembl"/>
        </authorList>
    </citation>
    <scope>IDENTIFICATION</scope>
</reference>
<dbReference type="GO" id="GO:0005737">
    <property type="term" value="C:cytoplasm"/>
    <property type="evidence" value="ECO:0007669"/>
    <property type="project" value="UniProtKB-SubCell"/>
</dbReference>
<evidence type="ECO:0000256" key="9">
    <source>
        <dbReference type="ARBA" id="ARBA00022741"/>
    </source>
</evidence>
<dbReference type="GO" id="GO:0003727">
    <property type="term" value="F:single-stranded RNA binding"/>
    <property type="evidence" value="ECO:0007669"/>
    <property type="project" value="TreeGrafter"/>
</dbReference>
<evidence type="ECO:0000256" key="16">
    <source>
        <dbReference type="ARBA" id="ARBA00022884"/>
    </source>
</evidence>
<evidence type="ECO:0000256" key="5">
    <source>
        <dbReference type="ARBA" id="ARBA00022553"/>
    </source>
</evidence>
<keyword evidence="5" id="KW-0597">Phosphoprotein</keyword>
<dbReference type="GO" id="GO:0005524">
    <property type="term" value="F:ATP binding"/>
    <property type="evidence" value="ECO:0007669"/>
    <property type="project" value="UniProtKB-KW"/>
</dbReference>
<evidence type="ECO:0000256" key="1">
    <source>
        <dbReference type="ARBA" id="ARBA00004496"/>
    </source>
</evidence>
<evidence type="ECO:0000256" key="12">
    <source>
        <dbReference type="ARBA" id="ARBA00022833"/>
    </source>
</evidence>
<organism evidence="21 22">
    <name type="scientific">Gopherus evgoodei</name>
    <name type="common">Goodes thornscrub tortoise</name>
    <dbReference type="NCBI Taxonomy" id="1825980"/>
    <lineage>
        <taxon>Eukaryota</taxon>
        <taxon>Metazoa</taxon>
        <taxon>Chordata</taxon>
        <taxon>Craniata</taxon>
        <taxon>Vertebrata</taxon>
        <taxon>Euteleostomi</taxon>
        <taxon>Archelosauria</taxon>
        <taxon>Testudinata</taxon>
        <taxon>Testudines</taxon>
        <taxon>Cryptodira</taxon>
        <taxon>Durocryptodira</taxon>
        <taxon>Testudinoidea</taxon>
        <taxon>Testudinidae</taxon>
        <taxon>Gopherus</taxon>
    </lineage>
</organism>
<dbReference type="OrthoDB" id="416741at2759"/>
<dbReference type="InterPro" id="IPR038557">
    <property type="entry name" value="RLR_C_sf"/>
</dbReference>
<dbReference type="InterPro" id="IPR014001">
    <property type="entry name" value="Helicase_ATP-bd"/>
</dbReference>
<reference evidence="21" key="1">
    <citation type="submission" date="2019-06" db="EMBL/GenBank/DDBJ databases">
        <title>G10K-VGP Goodes thornscrub tortoise genome, primary haplotype.</title>
        <authorList>
            <person name="Murphy B."/>
            <person name="Edwards T."/>
            <person name="Rhie A."/>
            <person name="Koren S."/>
            <person name="Phillippy A."/>
            <person name="Fedrigo O."/>
            <person name="Haase B."/>
            <person name="Mountcastle J."/>
            <person name="Lewin H."/>
            <person name="Damas J."/>
            <person name="Howe K."/>
            <person name="Formenti G."/>
            <person name="Myers G."/>
            <person name="Durbin R."/>
            <person name="Jarvis E.D."/>
        </authorList>
    </citation>
    <scope>NUCLEOTIDE SEQUENCE [LARGE SCALE GENOMIC DNA]</scope>
</reference>
<dbReference type="GO" id="GO:0140374">
    <property type="term" value="P:antiviral innate immune response"/>
    <property type="evidence" value="ECO:0007669"/>
    <property type="project" value="TreeGrafter"/>
</dbReference>
<dbReference type="Gene3D" id="1.10.533.10">
    <property type="entry name" value="Death Domain, Fas"/>
    <property type="match status" value="2"/>
</dbReference>
<dbReference type="Pfam" id="PF00270">
    <property type="entry name" value="DEAD"/>
    <property type="match status" value="1"/>
</dbReference>
<dbReference type="GO" id="GO:0003724">
    <property type="term" value="F:RNA helicase activity"/>
    <property type="evidence" value="ECO:0007669"/>
    <property type="project" value="UniProtKB-EC"/>
</dbReference>
<evidence type="ECO:0000256" key="10">
    <source>
        <dbReference type="ARBA" id="ARBA00022801"/>
    </source>
</evidence>
<evidence type="ECO:0000313" key="21">
    <source>
        <dbReference type="Ensembl" id="ENSGEVP00005028815.1"/>
    </source>
</evidence>
<protein>
    <recommendedName>
        <fullName evidence="2">RNA helicase</fullName>
        <ecNumber evidence="2">3.6.4.13</ecNumber>
    </recommendedName>
</protein>
<dbReference type="CDD" id="cd15807">
    <property type="entry name" value="MDA5_C"/>
    <property type="match status" value="1"/>
</dbReference>
<dbReference type="Gene3D" id="3.40.50.300">
    <property type="entry name" value="P-loop containing nucleotide triphosphate hydrolases"/>
    <property type="match status" value="2"/>
</dbReference>
<dbReference type="InterPro" id="IPR041204">
    <property type="entry name" value="RIG-I-like_C"/>
</dbReference>
<dbReference type="PANTHER" id="PTHR14074">
    <property type="entry name" value="HELICASE WITH DEATH DOMAIN-RELATED"/>
    <property type="match status" value="1"/>
</dbReference>
<dbReference type="Gene3D" id="2.170.150.30">
    <property type="entry name" value="RIG-I-like receptor, C-terminal regulatory domain"/>
    <property type="match status" value="1"/>
</dbReference>
<dbReference type="Gene3D" id="1.20.1320.30">
    <property type="match status" value="1"/>
</dbReference>
<keyword evidence="9" id="KW-0547">Nucleotide-binding</keyword>
<evidence type="ECO:0000256" key="2">
    <source>
        <dbReference type="ARBA" id="ARBA00012552"/>
    </source>
</evidence>
<keyword evidence="6" id="KW-0399">Innate immunity</keyword>
<feature type="domain" description="RLR CTR" evidence="20">
    <location>
        <begin position="794"/>
        <end position="923"/>
    </location>
</feature>
<dbReference type="PANTHER" id="PTHR14074:SF14">
    <property type="entry name" value="INTERFERON-INDUCED HELICASE C DOMAIN-CONTAINING PROTEIN 1"/>
    <property type="match status" value="1"/>
</dbReference>
<dbReference type="Pfam" id="PF11648">
    <property type="entry name" value="RIG-I_C-RD"/>
    <property type="match status" value="1"/>
</dbReference>
<keyword evidence="7" id="KW-0479">Metal-binding</keyword>
<evidence type="ECO:0000256" key="17">
    <source>
        <dbReference type="ARBA" id="ARBA00023118"/>
    </source>
</evidence>
<keyword evidence="17" id="KW-0051">Antiviral defense</keyword>
<keyword evidence="15" id="KW-0391">Immunity</keyword>
<feature type="domain" description="Helicase ATP-binding" evidence="19">
    <location>
        <begin position="293"/>
        <end position="458"/>
    </location>
</feature>
<keyword evidence="3" id="KW-0963">Cytoplasm</keyword>
<evidence type="ECO:0000256" key="4">
    <source>
        <dbReference type="ARBA" id="ARBA00022499"/>
    </source>
</evidence>
<sequence>MSALSPAEQFLYLISCFRVRLTQIIRVAPVLDRLTTLSLQEKARIRAVAAQQGDPQAVGELLDAVARGCQQQGWIQQFVTALQQAGSDLAACYVNPSLSELPSPAEEAEHDVCVHLVQLLYGTLVDKMKSVQVANKCVEKRLFQGDDRERILAATENHGDREGARELLSRIIKKKDWFSPFLAVLRETKHGDLADELSGNVPETKNKENGIKQPATTDEDMEAEEPLASEVGEELKQSDDMNDSLACQSIILGTSFEDTSLVSGNVIMDEDNMDKRASPEPELILRDYQLEVAKPALNGENVIICLPTGSGKTRVAVYITKEHLDKKKRASEPGKVIVLVNKVPLVEQHFRKEFNPFLKHRYRVTGLSGDSQLKISFPEVVRKNDVIISTAQILENSLLNATTEDDEEGVQLSDFSLIVIDECHHTQKEAPQILGLTASPGVGGARTPQKAEEHILKICANLDASRLMTVEEHVSQLKDQVKEPYKKFVIADDKRRDPFREKITEIMTEIQNYCHLNPTFEFGTQPYEQWAVKEEKKAAKEENRKERVCAEHLKKYNDALQINDTIRMIDAYNHLNNFYKEEKSKKTTVDEDDDEPIASKLDETDTFLIKLFYAKKKQLKELARKPEYENEKLTQLRNTLMEEFTKTDEARGITSQRLGQHKIEEVGIKAHYLIGAGHNSEFKPMTQNEPREIIKGLDIKECNIVIRYGLVTNEIAMVQARGRARADESTYVLVASGGSGAVERENVNIFREQMMYRAIRRVQRMRQEEYLNKIQGFQMQSIMEKKMKAKRDQLKTYKENPSLITFLCKNCHKLKCSGEDIQVIENMHHVNVKKEFQDLYSIRENKTLQEKHADYQTNGEIICKDCGQAWGNMMVHRGVDLPCLKIRNFVVVFKDKKTSNKIFKKWGELPIKFPVFDYAEHYVSSDED</sequence>
<accession>A0A8C4YRK8</accession>
<evidence type="ECO:0000256" key="14">
    <source>
        <dbReference type="ARBA" id="ARBA00022843"/>
    </source>
</evidence>
<dbReference type="GO" id="GO:0003725">
    <property type="term" value="F:double-stranded RNA binding"/>
    <property type="evidence" value="ECO:0007669"/>
    <property type="project" value="TreeGrafter"/>
</dbReference>
<keyword evidence="16" id="KW-0694">RNA-binding</keyword>
<feature type="region of interest" description="Disordered" evidence="18">
    <location>
        <begin position="195"/>
        <end position="224"/>
    </location>
</feature>
<evidence type="ECO:0000256" key="7">
    <source>
        <dbReference type="ARBA" id="ARBA00022723"/>
    </source>
</evidence>
<evidence type="ECO:0000256" key="15">
    <source>
        <dbReference type="ARBA" id="ARBA00022859"/>
    </source>
</evidence>
<keyword evidence="4" id="KW-1017">Isopeptide bond</keyword>
<dbReference type="InterPro" id="IPR031964">
    <property type="entry name" value="CARD_dom"/>
</dbReference>
<dbReference type="InterPro" id="IPR027417">
    <property type="entry name" value="P-loop_NTPase"/>
</dbReference>
<evidence type="ECO:0000256" key="11">
    <source>
        <dbReference type="ARBA" id="ARBA00022806"/>
    </source>
</evidence>
<dbReference type="PROSITE" id="PS51192">
    <property type="entry name" value="HELICASE_ATP_BIND_1"/>
    <property type="match status" value="1"/>
</dbReference>